<sequence>MSAHFKTKPSCQLIHAGVCGEDVPLSVFDQEYGMQITRRAYAWNATLDPEALRRSLRLLIRRLPRLAGRLVSGRDGGLRIVCADQGLELMVVEAPGAMPHFDLDDTGSSRLSEWAGGRANAVTGEREPLLRLQITVFAGGGTIVGLAAPHLLADAGTLSRLMHAWSLLHRGEPCPPLCEDRRALIAFEREAAGGLSRSWVQLARAELRSVRFVARVLSRLPRVSSHVFEIDEQDLAPVLEAGAPKLAHDLISAHVWRTLTATDQRPELELTSVLNLRSRLAPLVSRDYVGNAVGHAVCRLTRAELHDRSVAEVAASIRDVRRGLDSESVQAAHAAHCVDWKQGTGLLLRDKTSDQCLRGGVCFNSEVGSPLYDVDFGAGRPVWVVRPDFPIPGFVLWSPSPTVGRYHMRVSLPPDQARWLSSTEGQLMLAPGRARQPKASN</sequence>
<reference evidence="2 3" key="1">
    <citation type="submission" date="2018-03" db="EMBL/GenBank/DDBJ databases">
        <title>Draft Genome Sequences of the Obligatory Marine Myxobacteria Enhygromyxa salina SWB007.</title>
        <authorList>
            <person name="Poehlein A."/>
            <person name="Moghaddam J.A."/>
            <person name="Harms H."/>
            <person name="Alanjari M."/>
            <person name="Koenig G.M."/>
            <person name="Daniel R."/>
            <person name="Schaeberle T.F."/>
        </authorList>
    </citation>
    <scope>NUCLEOTIDE SEQUENCE [LARGE SCALE GENOMIC DNA]</scope>
    <source>
        <strain evidence="2 3">SWB007</strain>
    </source>
</reference>
<proteinExistence type="predicted"/>
<keyword evidence="2" id="KW-0012">Acyltransferase</keyword>
<dbReference type="GO" id="GO:0016747">
    <property type="term" value="F:acyltransferase activity, transferring groups other than amino-acyl groups"/>
    <property type="evidence" value="ECO:0007669"/>
    <property type="project" value="TreeGrafter"/>
</dbReference>
<dbReference type="SUPFAM" id="SSF52777">
    <property type="entry name" value="CoA-dependent acyltransferases"/>
    <property type="match status" value="1"/>
</dbReference>
<protein>
    <submittedName>
        <fullName evidence="2">Acyltransferase PapA5</fullName>
    </submittedName>
</protein>
<organism evidence="2 3">
    <name type="scientific">Enhygromyxa salina</name>
    <dbReference type="NCBI Taxonomy" id="215803"/>
    <lineage>
        <taxon>Bacteria</taxon>
        <taxon>Pseudomonadati</taxon>
        <taxon>Myxococcota</taxon>
        <taxon>Polyangia</taxon>
        <taxon>Nannocystales</taxon>
        <taxon>Nannocystaceae</taxon>
        <taxon>Enhygromyxa</taxon>
    </lineage>
</organism>
<keyword evidence="1 2" id="KW-0808">Transferase</keyword>
<evidence type="ECO:0000256" key="1">
    <source>
        <dbReference type="ARBA" id="ARBA00022679"/>
    </source>
</evidence>
<dbReference type="Proteomes" id="UP000238823">
    <property type="component" value="Unassembled WGS sequence"/>
</dbReference>
<dbReference type="Gene3D" id="3.30.559.10">
    <property type="entry name" value="Chloramphenicol acetyltransferase-like domain"/>
    <property type="match status" value="2"/>
</dbReference>
<dbReference type="PANTHER" id="PTHR31642">
    <property type="entry name" value="TRICHOTHECENE 3-O-ACETYLTRANSFERASE"/>
    <property type="match status" value="1"/>
</dbReference>
<dbReference type="EMBL" id="PVNL01000074">
    <property type="protein sequence ID" value="PRQ06491.1"/>
    <property type="molecule type" value="Genomic_DNA"/>
</dbReference>
<dbReference type="AlphaFoldDB" id="A0A2S9YN33"/>
<dbReference type="InterPro" id="IPR050317">
    <property type="entry name" value="Plant_Fungal_Acyltransferase"/>
</dbReference>
<dbReference type="OrthoDB" id="3920163at2"/>
<evidence type="ECO:0000313" key="2">
    <source>
        <dbReference type="EMBL" id="PRQ06491.1"/>
    </source>
</evidence>
<gene>
    <name evidence="2" type="ORF">ENSA7_38100</name>
</gene>
<dbReference type="Pfam" id="PF02458">
    <property type="entry name" value="Transferase"/>
    <property type="match status" value="1"/>
</dbReference>
<dbReference type="PANTHER" id="PTHR31642:SF310">
    <property type="entry name" value="FATTY ALCOHOL:CAFFEOYL-COA ACYLTRANSFERASE"/>
    <property type="match status" value="1"/>
</dbReference>
<name>A0A2S9YN33_9BACT</name>
<evidence type="ECO:0000313" key="3">
    <source>
        <dbReference type="Proteomes" id="UP000238823"/>
    </source>
</evidence>
<dbReference type="RefSeq" id="WP_106090778.1">
    <property type="nucleotide sequence ID" value="NZ_PVNL01000074.1"/>
</dbReference>
<comment type="caution">
    <text evidence="2">The sequence shown here is derived from an EMBL/GenBank/DDBJ whole genome shotgun (WGS) entry which is preliminary data.</text>
</comment>
<accession>A0A2S9YN33</accession>
<dbReference type="InterPro" id="IPR023213">
    <property type="entry name" value="CAT-like_dom_sf"/>
</dbReference>